<dbReference type="PANTHER" id="PTHR15460:SF3">
    <property type="entry name" value="PEROXISOMAL MEMBRANE PROTEIN 4"/>
    <property type="match status" value="1"/>
</dbReference>
<dbReference type="VEuPathDB" id="FungiDB:BON22_2251"/>
<dbReference type="EMBL" id="MPUK01000003">
    <property type="protein sequence ID" value="ONH68365.1"/>
    <property type="molecule type" value="Genomic_DNA"/>
</dbReference>
<dbReference type="OMA" id="VMVFLFR"/>
<dbReference type="GO" id="GO:0005778">
    <property type="term" value="C:peroxisomal membrane"/>
    <property type="evidence" value="ECO:0007669"/>
    <property type="project" value="TreeGrafter"/>
</dbReference>
<reference evidence="1" key="1">
    <citation type="journal article" date="2014" name="Genome Announc.">
        <title>Genome sequence of the yeast Cyberlindnera fabianii (Hansenula fabianii).</title>
        <authorList>
            <person name="Freel K.C."/>
            <person name="Sarilar V."/>
            <person name="Neuveglise C."/>
            <person name="Devillers H."/>
            <person name="Friedrich A."/>
            <person name="Schacherer J."/>
        </authorList>
    </citation>
    <scope>NUCLEOTIDE SEQUENCE</scope>
    <source>
        <strain evidence="1">YJS4271</strain>
    </source>
</reference>
<dbReference type="OrthoDB" id="39659at2759"/>
<gene>
    <name evidence="2" type="ORF">BON22_2251</name>
    <name evidence="1" type="ORF">CYFA0S_05e00386g</name>
</gene>
<protein>
    <submittedName>
        <fullName evidence="1">CYFA0S05e00386g1_1</fullName>
    </submittedName>
    <submittedName>
        <fullName evidence="2">Peroxisomal membrane protein 4</fullName>
    </submittedName>
</protein>
<dbReference type="Proteomes" id="UP000189513">
    <property type="component" value="Unassembled WGS sequence"/>
</dbReference>
<proteinExistence type="predicted"/>
<dbReference type="PANTHER" id="PTHR15460">
    <property type="entry name" value="PEROXISOMAL MEMBRANE PROTEIN 4"/>
    <property type="match status" value="1"/>
</dbReference>
<name>A0A061AS57_CYBFA</name>
<dbReference type="AlphaFoldDB" id="A0A061AS57"/>
<accession>A0A061AS57</accession>
<keyword evidence="3" id="KW-1185">Reference proteome</keyword>
<evidence type="ECO:0000313" key="3">
    <source>
        <dbReference type="Proteomes" id="UP000189513"/>
    </source>
</evidence>
<sequence>MDEINKLIANPQYRPFFQILKSMRNGIEYGGKLRFAHTLVMQAIFKRNTPVLKRLSTVLKMTKAHGGILAMYALCYRLLMTIFEKIDGVKDINEFTTGCIAGLLVYGNWHELFNHSITHQITLYCGARVVLALGNMAAHKISKDVADTKVERIQVRRGIQKTSWALFATITWGSVMYLHRFYPQFLQHGLESSMEFIYDDYKWNDLQSLLGF</sequence>
<organism evidence="1">
    <name type="scientific">Cyberlindnera fabianii</name>
    <name type="common">Yeast</name>
    <name type="synonym">Hansenula fabianii</name>
    <dbReference type="NCBI Taxonomy" id="36022"/>
    <lineage>
        <taxon>Eukaryota</taxon>
        <taxon>Fungi</taxon>
        <taxon>Dikarya</taxon>
        <taxon>Ascomycota</taxon>
        <taxon>Saccharomycotina</taxon>
        <taxon>Saccharomycetes</taxon>
        <taxon>Phaffomycetales</taxon>
        <taxon>Phaffomycetaceae</taxon>
        <taxon>Cyberlindnera</taxon>
    </lineage>
</organism>
<reference evidence="3" key="2">
    <citation type="journal article" date="2017" name="Genome Announc.">
        <title>Genome sequences of Cyberlindnera fabianii 65, Pichia kudriavzevii 129, and Saccharomyces cerevisiae 131 isolated from fermented masau fruits in Zimbabwe.</title>
        <authorList>
            <person name="van Rijswijck I.M.H."/>
            <person name="Derks M.F.L."/>
            <person name="Abee T."/>
            <person name="de Ridder D."/>
            <person name="Smid E.J."/>
        </authorList>
    </citation>
    <scope>NUCLEOTIDE SEQUENCE [LARGE SCALE GENOMIC DNA]</scope>
    <source>
        <strain evidence="3">65</strain>
    </source>
</reference>
<evidence type="ECO:0000313" key="2">
    <source>
        <dbReference type="EMBL" id="ONH68365.1"/>
    </source>
</evidence>
<dbReference type="Pfam" id="PF02466">
    <property type="entry name" value="Tim17"/>
    <property type="match status" value="1"/>
</dbReference>
<dbReference type="STRING" id="36022.A0A061AS57"/>
<reference evidence="2" key="3">
    <citation type="submission" date="2017-01" db="EMBL/GenBank/DDBJ databases">
        <authorList>
            <person name="Mah S.A."/>
            <person name="Swanson W.J."/>
            <person name="Moy G.W."/>
            <person name="Vacquier V.D."/>
        </authorList>
    </citation>
    <scope>NUCLEOTIDE SEQUENCE [LARGE SCALE GENOMIC DNA]</scope>
    <source>
        <strain evidence="2">65</strain>
    </source>
</reference>
<evidence type="ECO:0000313" key="1">
    <source>
        <dbReference type="EMBL" id="CDR40411.1"/>
    </source>
</evidence>
<dbReference type="InterPro" id="IPR019531">
    <property type="entry name" value="Pmp4"/>
</dbReference>
<dbReference type="EMBL" id="LK052890">
    <property type="protein sequence ID" value="CDR40411.1"/>
    <property type="molecule type" value="Genomic_DNA"/>
</dbReference>